<sequence length="648" mass="69729">MGGRGMGRRLSSGEMMRGVFIKHISPDSPAALNGTLRVGDRILEVSGVDLRDASHEQAVEAIRRAGDTVQLLVQSGLDRTQSPNPINHERLSPTPLCDSHNNKAPSPTSDRMDRRSPVNVTTAADAAAEDGDDTGRKKMLQRYGSLSGRLHMIELEKDPAAHGLGIRLAGNEEGSRARMSVCVEGIDPNGPAGLDGRIHVGDELLEINGQILYGRSHQNATTIINNAPSKVKIILIRNKAGQMLKRIRREDGDTVDSKTDAAEGESHGIEHIVLPQDHVGLGLCFGEDYSKAGVVVRSLIQHGTASKDGRIKAGDRVVAVGGEPIAGLSVEEVSSLILKDPVTVKLSISRSKTLPFSSSQSLPSALSHHPHLPAVSSEPRRVSQSSSMSLGTEQTSPAECSHWPPSSPSTSDPRSCPVLAGRETTIEICKESLGLGLSIVGGCDTLLGAVIIHEVNDGGAAQRDGRLQAGDQILEVNNIDLRQATHDEAIAVLRLTTQRVRLRVFRHQEAYREEDLWDIFSLELTPRPEEGLGFTTVGKSDDTGIFVSEIIRGSVAESDGSLLHGDQILSINGEDVRAASQEHAQRLLQECTGAVHLEVARFKAGLRYSQRSKSEASDCSTLTSKSGCDSSFCHQRETDNKTRSCRSR</sequence>
<dbReference type="InterPro" id="IPR001478">
    <property type="entry name" value="PDZ"/>
</dbReference>
<feature type="domain" description="PDZ" evidence="2">
    <location>
        <begin position="521"/>
        <end position="603"/>
    </location>
</feature>
<proteinExistence type="predicted"/>
<feature type="domain" description="PDZ" evidence="2">
    <location>
        <begin position="425"/>
        <end position="508"/>
    </location>
</feature>
<feature type="domain" description="PDZ" evidence="2">
    <location>
        <begin position="271"/>
        <end position="352"/>
    </location>
</feature>
<feature type="compositionally biased region" description="Low complexity" evidence="1">
    <location>
        <begin position="354"/>
        <end position="389"/>
    </location>
</feature>
<dbReference type="SMART" id="SM00228">
    <property type="entry name" value="PDZ"/>
    <property type="match status" value="5"/>
</dbReference>
<dbReference type="CDD" id="cd06672">
    <property type="entry name" value="PDZ8_MUPP1-PDZ7_PATJ-PDZ2_INAD-like"/>
    <property type="match status" value="1"/>
</dbReference>
<feature type="domain" description="PDZ" evidence="2">
    <location>
        <begin position="1"/>
        <end position="77"/>
    </location>
</feature>
<feature type="region of interest" description="Disordered" evidence="1">
    <location>
        <begin position="76"/>
        <end position="118"/>
    </location>
</feature>
<protein>
    <recommendedName>
        <fullName evidence="2">PDZ domain-containing protein</fullName>
    </recommendedName>
</protein>
<feature type="domain" description="PDZ" evidence="2">
    <location>
        <begin position="152"/>
        <end position="239"/>
    </location>
</feature>
<dbReference type="SUPFAM" id="SSF50156">
    <property type="entry name" value="PDZ domain-like"/>
    <property type="match status" value="5"/>
</dbReference>
<feature type="compositionally biased region" description="Polar residues" evidence="1">
    <location>
        <begin position="623"/>
        <end position="633"/>
    </location>
</feature>
<reference evidence="3" key="2">
    <citation type="submission" date="2025-09" db="UniProtKB">
        <authorList>
            <consortium name="Ensembl"/>
        </authorList>
    </citation>
    <scope>IDENTIFICATION</scope>
</reference>
<dbReference type="FunFam" id="2.30.42.10:FF:000038">
    <property type="entry name" value="Multiple PDZ domain protein isoform X1"/>
    <property type="match status" value="1"/>
</dbReference>
<dbReference type="CDD" id="cd06673">
    <property type="entry name" value="PDZ10_MUPP1-PDZ8_PATJ-like"/>
    <property type="match status" value="1"/>
</dbReference>
<dbReference type="Proteomes" id="UP000261500">
    <property type="component" value="Unplaced"/>
</dbReference>
<dbReference type="GeneTree" id="ENSGT00940000155586"/>
<organism evidence="3 4">
    <name type="scientific">Poecilia latipinna</name>
    <name type="common">sailfin molly</name>
    <dbReference type="NCBI Taxonomy" id="48699"/>
    <lineage>
        <taxon>Eukaryota</taxon>
        <taxon>Metazoa</taxon>
        <taxon>Chordata</taxon>
        <taxon>Craniata</taxon>
        <taxon>Vertebrata</taxon>
        <taxon>Euteleostomi</taxon>
        <taxon>Actinopterygii</taxon>
        <taxon>Neopterygii</taxon>
        <taxon>Teleostei</taxon>
        <taxon>Neoteleostei</taxon>
        <taxon>Acanthomorphata</taxon>
        <taxon>Ovalentaria</taxon>
        <taxon>Atherinomorphae</taxon>
        <taxon>Cyprinodontiformes</taxon>
        <taxon>Poeciliidae</taxon>
        <taxon>Poeciliinae</taxon>
        <taxon>Poecilia</taxon>
    </lineage>
</organism>
<evidence type="ECO:0000313" key="3">
    <source>
        <dbReference type="Ensembl" id="ENSPLAP00000014874.1"/>
    </source>
</evidence>
<keyword evidence="4" id="KW-1185">Reference proteome</keyword>
<name>A0A3B3UQC9_9TELE</name>
<evidence type="ECO:0000256" key="1">
    <source>
        <dbReference type="SAM" id="MobiDB-lite"/>
    </source>
</evidence>
<dbReference type="Pfam" id="PF00595">
    <property type="entry name" value="PDZ"/>
    <property type="match status" value="5"/>
</dbReference>
<feature type="compositionally biased region" description="Polar residues" evidence="1">
    <location>
        <begin position="76"/>
        <end position="85"/>
    </location>
</feature>
<dbReference type="STRING" id="48699.ENSPLAP00000014874"/>
<dbReference type="CDD" id="cd06674">
    <property type="entry name" value="PDZ11_MUPP1-PDZ9_PATJ-like"/>
    <property type="match status" value="1"/>
</dbReference>
<dbReference type="CDD" id="cd06671">
    <property type="entry name" value="PDZ7_MUPP1-PD6_PATJ-like"/>
    <property type="match status" value="1"/>
</dbReference>
<evidence type="ECO:0000313" key="4">
    <source>
        <dbReference type="Proteomes" id="UP000261500"/>
    </source>
</evidence>
<dbReference type="Ensembl" id="ENSPLAT00000023347.1">
    <property type="protein sequence ID" value="ENSPLAP00000014874.1"/>
    <property type="gene ID" value="ENSPLAG00000018669.1"/>
</dbReference>
<dbReference type="PANTHER" id="PTHR19964:SF10">
    <property type="entry name" value="MULTIPLE PDZ DOMAIN PROTEIN"/>
    <property type="match status" value="1"/>
</dbReference>
<reference evidence="3" key="1">
    <citation type="submission" date="2025-08" db="UniProtKB">
        <authorList>
            <consortium name="Ensembl"/>
        </authorList>
    </citation>
    <scope>IDENTIFICATION</scope>
</reference>
<dbReference type="InterPro" id="IPR051342">
    <property type="entry name" value="PDZ_scaffold"/>
</dbReference>
<dbReference type="Gene3D" id="2.30.42.10">
    <property type="match status" value="5"/>
</dbReference>
<dbReference type="PANTHER" id="PTHR19964">
    <property type="entry name" value="MULTIPLE PDZ DOMAIN PROTEIN"/>
    <property type="match status" value="1"/>
</dbReference>
<evidence type="ECO:0000259" key="2">
    <source>
        <dbReference type="PROSITE" id="PS50106"/>
    </source>
</evidence>
<accession>A0A3B3UQC9</accession>
<dbReference type="InterPro" id="IPR036034">
    <property type="entry name" value="PDZ_sf"/>
</dbReference>
<feature type="region of interest" description="Disordered" evidence="1">
    <location>
        <begin position="354"/>
        <end position="416"/>
    </location>
</feature>
<feature type="region of interest" description="Disordered" evidence="1">
    <location>
        <begin position="623"/>
        <end position="648"/>
    </location>
</feature>
<dbReference type="PROSITE" id="PS50106">
    <property type="entry name" value="PDZ"/>
    <property type="match status" value="5"/>
</dbReference>
<dbReference type="AlphaFoldDB" id="A0A3B3UQC9"/>